<protein>
    <submittedName>
        <fullName evidence="1">Uncharacterized protein</fullName>
    </submittedName>
</protein>
<evidence type="ECO:0000313" key="1">
    <source>
        <dbReference type="EMBL" id="KAK7481521.1"/>
    </source>
</evidence>
<dbReference type="EMBL" id="JACVVK020000261">
    <property type="protein sequence ID" value="KAK7481521.1"/>
    <property type="molecule type" value="Genomic_DNA"/>
</dbReference>
<organism evidence="1 2">
    <name type="scientific">Batillaria attramentaria</name>
    <dbReference type="NCBI Taxonomy" id="370345"/>
    <lineage>
        <taxon>Eukaryota</taxon>
        <taxon>Metazoa</taxon>
        <taxon>Spiralia</taxon>
        <taxon>Lophotrochozoa</taxon>
        <taxon>Mollusca</taxon>
        <taxon>Gastropoda</taxon>
        <taxon>Caenogastropoda</taxon>
        <taxon>Sorbeoconcha</taxon>
        <taxon>Cerithioidea</taxon>
        <taxon>Batillariidae</taxon>
        <taxon>Batillaria</taxon>
    </lineage>
</organism>
<dbReference type="AlphaFoldDB" id="A0ABD0K2K0"/>
<gene>
    <name evidence="1" type="ORF">BaRGS_00027283</name>
</gene>
<dbReference type="Proteomes" id="UP001519460">
    <property type="component" value="Unassembled WGS sequence"/>
</dbReference>
<reference evidence="1 2" key="1">
    <citation type="journal article" date="2023" name="Sci. Data">
        <title>Genome assembly of the Korean intertidal mud-creeper Batillaria attramentaria.</title>
        <authorList>
            <person name="Patra A.K."/>
            <person name="Ho P.T."/>
            <person name="Jun S."/>
            <person name="Lee S.J."/>
            <person name="Kim Y."/>
            <person name="Won Y.J."/>
        </authorList>
    </citation>
    <scope>NUCLEOTIDE SEQUENCE [LARGE SCALE GENOMIC DNA]</scope>
    <source>
        <strain evidence="1">Wonlab-2016</strain>
    </source>
</reference>
<sequence length="108" mass="12235">MHDVTYHLYNRLCVRGWKHFSLLQHCEACIIFCEMEENPVVKCVRRRLLADVSSCTTTSTTVPGYGHRTTLLNPNQGQSVVEQLNLQSKICSLNATHPALSDRASHRP</sequence>
<accession>A0ABD0K2K0</accession>
<evidence type="ECO:0000313" key="2">
    <source>
        <dbReference type="Proteomes" id="UP001519460"/>
    </source>
</evidence>
<comment type="caution">
    <text evidence="1">The sequence shown here is derived from an EMBL/GenBank/DDBJ whole genome shotgun (WGS) entry which is preliminary data.</text>
</comment>
<name>A0ABD0K2K0_9CAEN</name>
<proteinExistence type="predicted"/>
<keyword evidence="2" id="KW-1185">Reference proteome</keyword>